<dbReference type="EMBL" id="PDOF01000003">
    <property type="protein sequence ID" value="PYZ95847.1"/>
    <property type="molecule type" value="Genomic_DNA"/>
</dbReference>
<protein>
    <recommendedName>
        <fullName evidence="3">Competence protein ComK</fullName>
    </recommendedName>
</protein>
<evidence type="ECO:0000313" key="2">
    <source>
        <dbReference type="Proteomes" id="UP000248066"/>
    </source>
</evidence>
<dbReference type="Pfam" id="PF06338">
    <property type="entry name" value="ComK"/>
    <property type="match status" value="1"/>
</dbReference>
<reference evidence="1 2" key="1">
    <citation type="submission" date="2017-10" db="EMBL/GenBank/DDBJ databases">
        <title>Bacillus sp. nov., a halophilic bacterium isolated from a Yangshapao Lake.</title>
        <authorList>
            <person name="Wang H."/>
        </authorList>
    </citation>
    <scope>NUCLEOTIDE SEQUENCE [LARGE SCALE GENOMIC DNA]</scope>
    <source>
        <strain evidence="1 2">YSP-3</strain>
    </source>
</reference>
<gene>
    <name evidence="1" type="ORF">CR205_15805</name>
</gene>
<sequence>MKEIYVEEYEIGYQTLALLPNNDLTYLAKAIETDKVVYISTPCIKVIEAACLNGGSSFNGRREAVFFHTGFQKRVPVPLSISKRICAFPTESPSLHGCAWLFSQHLRKISEIEQQKSEKPRRKPMSRVHFSTGQEIELTVSKHVLVKQMTRASHCMNLFARL</sequence>
<keyword evidence="2" id="KW-1185">Reference proteome</keyword>
<evidence type="ECO:0000313" key="1">
    <source>
        <dbReference type="EMBL" id="PYZ95847.1"/>
    </source>
</evidence>
<dbReference type="Proteomes" id="UP000248066">
    <property type="component" value="Unassembled WGS sequence"/>
</dbReference>
<dbReference type="OrthoDB" id="2417337at2"/>
<name>A0A2W0H3U0_9BACI</name>
<dbReference type="RefSeq" id="WP_110521124.1">
    <property type="nucleotide sequence ID" value="NZ_PDOF01000003.1"/>
</dbReference>
<dbReference type="GO" id="GO:0030420">
    <property type="term" value="P:establishment of competence for transformation"/>
    <property type="evidence" value="ECO:0007669"/>
    <property type="project" value="InterPro"/>
</dbReference>
<accession>A0A2W0H3U0</accession>
<proteinExistence type="predicted"/>
<comment type="caution">
    <text evidence="1">The sequence shown here is derived from an EMBL/GenBank/DDBJ whole genome shotgun (WGS) entry which is preliminary data.</text>
</comment>
<organism evidence="1 2">
    <name type="scientific">Alteribacter lacisalsi</name>
    <dbReference type="NCBI Taxonomy" id="2045244"/>
    <lineage>
        <taxon>Bacteria</taxon>
        <taxon>Bacillati</taxon>
        <taxon>Bacillota</taxon>
        <taxon>Bacilli</taxon>
        <taxon>Bacillales</taxon>
        <taxon>Bacillaceae</taxon>
        <taxon>Alteribacter</taxon>
    </lineage>
</organism>
<dbReference type="InterPro" id="IPR010461">
    <property type="entry name" value="ComK"/>
</dbReference>
<dbReference type="AlphaFoldDB" id="A0A2W0H3U0"/>
<evidence type="ECO:0008006" key="3">
    <source>
        <dbReference type="Google" id="ProtNLM"/>
    </source>
</evidence>